<feature type="compositionally biased region" description="Basic and acidic residues" evidence="1">
    <location>
        <begin position="422"/>
        <end position="434"/>
    </location>
</feature>
<evidence type="ECO:0000256" key="1">
    <source>
        <dbReference type="SAM" id="MobiDB-lite"/>
    </source>
</evidence>
<feature type="compositionally biased region" description="Polar residues" evidence="1">
    <location>
        <begin position="216"/>
        <end position="225"/>
    </location>
</feature>
<dbReference type="OMA" id="VFSYWRR"/>
<dbReference type="EMBL" id="GL876970">
    <property type="protein sequence ID" value="KLU87140.1"/>
    <property type="molecule type" value="Genomic_DNA"/>
</dbReference>
<feature type="compositionally biased region" description="Low complexity" evidence="1">
    <location>
        <begin position="410"/>
        <end position="421"/>
    </location>
</feature>
<feature type="compositionally biased region" description="Basic and acidic residues" evidence="1">
    <location>
        <begin position="484"/>
        <end position="513"/>
    </location>
</feature>
<feature type="compositionally biased region" description="Acidic residues" evidence="1">
    <location>
        <begin position="913"/>
        <end position="931"/>
    </location>
</feature>
<name>A0A0C4E190_MAGP6</name>
<feature type="region of interest" description="Disordered" evidence="1">
    <location>
        <begin position="1"/>
        <end position="119"/>
    </location>
</feature>
<reference evidence="2" key="3">
    <citation type="submission" date="2011-03" db="EMBL/GenBank/DDBJ databases">
        <title>Annotation of Magnaporthe poae ATCC 64411.</title>
        <authorList>
            <person name="Ma L.-J."/>
            <person name="Dead R."/>
            <person name="Young S.K."/>
            <person name="Zeng Q."/>
            <person name="Gargeya S."/>
            <person name="Fitzgerald M."/>
            <person name="Haas B."/>
            <person name="Abouelleil A."/>
            <person name="Alvarado L."/>
            <person name="Arachchi H.M."/>
            <person name="Berlin A."/>
            <person name="Brown A."/>
            <person name="Chapman S.B."/>
            <person name="Chen Z."/>
            <person name="Dunbar C."/>
            <person name="Freedman E."/>
            <person name="Gearin G."/>
            <person name="Gellesch M."/>
            <person name="Goldberg J."/>
            <person name="Griggs A."/>
            <person name="Gujja S."/>
            <person name="Heiman D."/>
            <person name="Howarth C."/>
            <person name="Larson L."/>
            <person name="Lui A."/>
            <person name="MacDonald P.J.P."/>
            <person name="Mehta T."/>
            <person name="Montmayeur A."/>
            <person name="Murphy C."/>
            <person name="Neiman D."/>
            <person name="Pearson M."/>
            <person name="Priest M."/>
            <person name="Roberts A."/>
            <person name="Saif S."/>
            <person name="Shea T."/>
            <person name="Shenoy N."/>
            <person name="Sisk P."/>
            <person name="Stolte C."/>
            <person name="Sykes S."/>
            <person name="Yandava C."/>
            <person name="Wortman J."/>
            <person name="Nusbaum C."/>
            <person name="Birren B."/>
        </authorList>
    </citation>
    <scope>NUCLEOTIDE SEQUENCE</scope>
    <source>
        <strain evidence="2">ATCC 64411</strain>
    </source>
</reference>
<feature type="compositionally biased region" description="Polar residues" evidence="1">
    <location>
        <begin position="13"/>
        <end position="31"/>
    </location>
</feature>
<keyword evidence="4" id="KW-1185">Reference proteome</keyword>
<feature type="compositionally biased region" description="Low complexity" evidence="1">
    <location>
        <begin position="345"/>
        <end position="356"/>
    </location>
</feature>
<feature type="compositionally biased region" description="Polar residues" evidence="1">
    <location>
        <begin position="190"/>
        <end position="199"/>
    </location>
</feature>
<reference evidence="3" key="5">
    <citation type="submission" date="2015-06" db="UniProtKB">
        <authorList>
            <consortium name="EnsemblFungi"/>
        </authorList>
    </citation>
    <scope>IDENTIFICATION</scope>
    <source>
        <strain evidence="3">ATCC 64411</strain>
    </source>
</reference>
<reference evidence="4" key="2">
    <citation type="submission" date="2010-05" db="EMBL/GenBank/DDBJ databases">
        <title>The genome sequence of Magnaporthe poae strain ATCC 64411.</title>
        <authorList>
            <person name="Ma L.-J."/>
            <person name="Dead R."/>
            <person name="Young S."/>
            <person name="Zeng Q."/>
            <person name="Koehrsen M."/>
            <person name="Alvarado L."/>
            <person name="Berlin A."/>
            <person name="Chapman S.B."/>
            <person name="Chen Z."/>
            <person name="Freedman E."/>
            <person name="Gellesch M."/>
            <person name="Goldberg J."/>
            <person name="Griggs A."/>
            <person name="Gujja S."/>
            <person name="Heilman E.R."/>
            <person name="Heiman D."/>
            <person name="Hepburn T."/>
            <person name="Howarth C."/>
            <person name="Jen D."/>
            <person name="Larson L."/>
            <person name="Mehta T."/>
            <person name="Neiman D."/>
            <person name="Pearson M."/>
            <person name="Roberts A."/>
            <person name="Saif S."/>
            <person name="Shea T."/>
            <person name="Shenoy N."/>
            <person name="Sisk P."/>
            <person name="Stolte C."/>
            <person name="Sykes S."/>
            <person name="Walk T."/>
            <person name="White J."/>
            <person name="Yandava C."/>
            <person name="Haas B."/>
            <person name="Nusbaum C."/>
            <person name="Birren B."/>
        </authorList>
    </citation>
    <scope>NUCLEOTIDE SEQUENCE [LARGE SCALE GENOMIC DNA]</scope>
    <source>
        <strain evidence="4">ATCC 64411 / 73-15</strain>
    </source>
</reference>
<dbReference type="STRING" id="644358.A0A0C4E190"/>
<feature type="compositionally biased region" description="Basic residues" evidence="1">
    <location>
        <begin position="1"/>
        <end position="11"/>
    </location>
</feature>
<evidence type="ECO:0000313" key="3">
    <source>
        <dbReference type="EnsemblFungi" id="MAPG_06144T0"/>
    </source>
</evidence>
<feature type="compositionally biased region" description="Polar residues" evidence="1">
    <location>
        <begin position="775"/>
        <end position="797"/>
    </location>
</feature>
<feature type="region of interest" description="Disordered" evidence="1">
    <location>
        <begin position="484"/>
        <end position="518"/>
    </location>
</feature>
<feature type="compositionally biased region" description="Basic and acidic residues" evidence="1">
    <location>
        <begin position="839"/>
        <end position="849"/>
    </location>
</feature>
<feature type="compositionally biased region" description="Polar residues" evidence="1">
    <location>
        <begin position="436"/>
        <end position="451"/>
    </location>
</feature>
<dbReference type="EMBL" id="ADBL01001476">
    <property type="status" value="NOT_ANNOTATED_CDS"/>
    <property type="molecule type" value="Genomic_DNA"/>
</dbReference>
<feature type="compositionally biased region" description="Low complexity" evidence="1">
    <location>
        <begin position="821"/>
        <end position="830"/>
    </location>
</feature>
<accession>A0A0C4E190</accession>
<evidence type="ECO:0000313" key="4">
    <source>
        <dbReference type="Proteomes" id="UP000011715"/>
    </source>
</evidence>
<gene>
    <name evidence="2" type="ORF">MAPG_06144</name>
</gene>
<feature type="compositionally biased region" description="Acidic residues" evidence="1">
    <location>
        <begin position="730"/>
        <end position="740"/>
    </location>
</feature>
<reference evidence="2" key="1">
    <citation type="submission" date="2010-05" db="EMBL/GenBank/DDBJ databases">
        <title>The Genome Sequence of Magnaporthe poae strain ATCC 64411.</title>
        <authorList>
            <consortium name="The Broad Institute Genome Sequencing Platform"/>
            <consortium name="Broad Institute Genome Sequencing Center for Infectious Disease"/>
            <person name="Ma L.-J."/>
            <person name="Dead R."/>
            <person name="Young S."/>
            <person name="Zeng Q."/>
            <person name="Koehrsen M."/>
            <person name="Alvarado L."/>
            <person name="Berlin A."/>
            <person name="Chapman S.B."/>
            <person name="Chen Z."/>
            <person name="Freedman E."/>
            <person name="Gellesch M."/>
            <person name="Goldberg J."/>
            <person name="Griggs A."/>
            <person name="Gujja S."/>
            <person name="Heilman E.R."/>
            <person name="Heiman D."/>
            <person name="Hepburn T."/>
            <person name="Howarth C."/>
            <person name="Jen D."/>
            <person name="Larson L."/>
            <person name="Mehta T."/>
            <person name="Neiman D."/>
            <person name="Pearson M."/>
            <person name="Roberts A."/>
            <person name="Saif S."/>
            <person name="Shea T."/>
            <person name="Shenoy N."/>
            <person name="Sisk P."/>
            <person name="Stolte C."/>
            <person name="Sykes S."/>
            <person name="Walk T."/>
            <person name="White J."/>
            <person name="Yandava C."/>
            <person name="Haas B."/>
            <person name="Nusbaum C."/>
            <person name="Birren B."/>
        </authorList>
    </citation>
    <scope>NUCLEOTIDE SEQUENCE</scope>
    <source>
        <strain evidence="2">ATCC 64411</strain>
    </source>
</reference>
<dbReference type="Proteomes" id="UP000011715">
    <property type="component" value="Unassembled WGS sequence"/>
</dbReference>
<feature type="compositionally biased region" description="Basic and acidic residues" evidence="1">
    <location>
        <begin position="271"/>
        <end position="284"/>
    </location>
</feature>
<sequence length="1129" mass="120637">MLSHLRFHRRAPSNPTSPLPDQSSPWEAAQSQEHHPQASLDPSPHPDSRPRSPNAAKEPPTLPPIARVTSENDSLFDRKSLASQAAPQDPRSPPQPSSKDARPPPQPRPSYGGGQAGFIGGVALQNYRKSLQNGQYVGPDTASTPPSLPESALSRSKPPPPPINTGVSDRPPPVPTKQPRAPSSFVAPTDINSASSQPTGKRPAGTRLATEPPSFAHQSGSSLAPETQKARRSLPFLKNPVSTLLMRRRTGQNASDITPEPLLLQNSEPAYDPRIKGTRVHDFSAPRPRRIVSPPPSRGPPNPMASPESVTGYQVPPPDKRAEVTAPNAPAQRPPERQPSGGARPLQLEPSLQLEPNDGRDAKQASPTAPPIPARSHQRRKSSVERKPVPGQQAQVQDSPPAPPPKDARTASTRTASTKSTKTSEDGSLHELPRKMSSTRSIMSRNASASGRSVRDGVLAALPRHMKSTSSRFSFDMIGAARQEKLMEERHRQRALERKDSDPGPGHRDSRFEDMDEFDYDAMMDDDGLEERIPGVNADAEDDDYLYEEEEIPMIGEEDIPMAGEEEIPMIGRDEALDEDDEMDPDNDQENFAGFVFQRSNPVSELASPMSPTMLDTPRDDSGKVIGFAVTKDSATPGMGNQLAASPVILAEPTKLEQAISGLGIQSPALGVQTSPTLISEFVEKRQQPVVGTQDEAPRPRKDELYYDAGFTDEFADELDFAGEAAPGEPFDESIFDLDDTDRYGRPIPGAFAQAQAQRAAEREAAGAMRESDTISRPSTQSAVSGSTAHTSLSTELNVVVDPVPAALSDDTEKKQPPQASGPDASSAPEAPSPPVVEDEARDKGKERLPVLSSQDAMYQAALAEATQRAALSGKFRRDSSPPPPPTDLLVISPTTASDAPRSGGSEVPPEAFDNDYYEDDPYTQDMDDYDLDDDDIVAEANASALANDSDGWYGQEFGFYSNAPAGHHSGSGNGPSAQNPYEYFNGGYFGPSGSLPIGRSASGRVVSREPNLTPITERSEYSNRNSVMSMGLPDSDAGSGSGSPTLVMGNSTFPPPPTSPSPLLQTTARSQSQSSTARAHIASMLLSSSSPSVVGNTPSPSASISPPEEVPSAATNVAADAAKEHRSK</sequence>
<feature type="region of interest" description="Disordered" evidence="1">
    <location>
        <begin position="1001"/>
        <end position="1129"/>
    </location>
</feature>
<evidence type="ECO:0008006" key="5">
    <source>
        <dbReference type="Google" id="ProtNLM"/>
    </source>
</evidence>
<dbReference type="AlphaFoldDB" id="A0A0C4E190"/>
<feature type="region of interest" description="Disordered" evidence="1">
    <location>
        <begin position="723"/>
        <end position="853"/>
    </location>
</feature>
<dbReference type="eggNOG" id="ENOG502S9TA">
    <property type="taxonomic scope" value="Eukaryota"/>
</dbReference>
<feature type="compositionally biased region" description="Polar residues" evidence="1">
    <location>
        <begin position="131"/>
        <end position="145"/>
    </location>
</feature>
<feature type="compositionally biased region" description="Basic and acidic residues" evidence="1">
    <location>
        <begin position="760"/>
        <end position="774"/>
    </location>
</feature>
<organism evidence="3 4">
    <name type="scientific">Magnaporthiopsis poae (strain ATCC 64411 / 73-15)</name>
    <name type="common">Kentucky bluegrass fungus</name>
    <name type="synonym">Magnaporthe poae</name>
    <dbReference type="NCBI Taxonomy" id="644358"/>
    <lineage>
        <taxon>Eukaryota</taxon>
        <taxon>Fungi</taxon>
        <taxon>Dikarya</taxon>
        <taxon>Ascomycota</taxon>
        <taxon>Pezizomycotina</taxon>
        <taxon>Sordariomycetes</taxon>
        <taxon>Sordariomycetidae</taxon>
        <taxon>Magnaporthales</taxon>
        <taxon>Magnaporthaceae</taxon>
        <taxon>Magnaporthiopsis</taxon>
    </lineage>
</organism>
<feature type="compositionally biased region" description="Low complexity" evidence="1">
    <location>
        <begin position="1062"/>
        <end position="1115"/>
    </location>
</feature>
<dbReference type="EnsemblFungi" id="MAPG_06144T0">
    <property type="protein sequence ID" value="MAPG_06144T0"/>
    <property type="gene ID" value="MAPG_06144"/>
</dbReference>
<evidence type="ECO:0000313" key="2">
    <source>
        <dbReference type="EMBL" id="KLU87140.1"/>
    </source>
</evidence>
<reference evidence="3" key="4">
    <citation type="journal article" date="2015" name="G3 (Bethesda)">
        <title>Genome sequences of three phytopathogenic species of the Magnaporthaceae family of fungi.</title>
        <authorList>
            <person name="Okagaki L.H."/>
            <person name="Nunes C.C."/>
            <person name="Sailsbery J."/>
            <person name="Clay B."/>
            <person name="Brown D."/>
            <person name="John T."/>
            <person name="Oh Y."/>
            <person name="Young N."/>
            <person name="Fitzgerald M."/>
            <person name="Haas B.J."/>
            <person name="Zeng Q."/>
            <person name="Young S."/>
            <person name="Adiconis X."/>
            <person name="Fan L."/>
            <person name="Levin J.Z."/>
            <person name="Mitchell T.K."/>
            <person name="Okubara P.A."/>
            <person name="Farman M.L."/>
            <person name="Kohn L.M."/>
            <person name="Birren B."/>
            <person name="Ma L.-J."/>
            <person name="Dean R.A."/>
        </authorList>
    </citation>
    <scope>NUCLEOTIDE SEQUENCE</scope>
    <source>
        <strain evidence="3">ATCC 64411 / 73-15</strain>
    </source>
</reference>
<protein>
    <recommendedName>
        <fullName evidence="5">AGC-kinase C-terminal domain-containing protein</fullName>
    </recommendedName>
</protein>
<dbReference type="VEuPathDB" id="FungiDB:MAPG_06144"/>
<feature type="compositionally biased region" description="Pro residues" evidence="1">
    <location>
        <begin position="293"/>
        <end position="304"/>
    </location>
</feature>
<feature type="region of interest" description="Disordered" evidence="1">
    <location>
        <begin position="131"/>
        <end position="455"/>
    </location>
</feature>
<dbReference type="OrthoDB" id="5408302at2759"/>
<dbReference type="EMBL" id="ADBL01001475">
    <property type="status" value="NOT_ANNOTATED_CDS"/>
    <property type="molecule type" value="Genomic_DNA"/>
</dbReference>
<proteinExistence type="predicted"/>
<feature type="region of interest" description="Disordered" evidence="1">
    <location>
        <begin position="866"/>
        <end position="931"/>
    </location>
</feature>